<reference evidence="3" key="1">
    <citation type="submission" date="2015-03" db="EMBL/GenBank/DDBJ databases">
        <authorList>
            <consortium name="Pathogen Informatics"/>
        </authorList>
    </citation>
    <scope>NUCLEOTIDE SEQUENCE [LARGE SCALE GENOMIC DNA]</scope>
    <source>
        <strain evidence="3">NCTC11134</strain>
        <plasmid evidence="3">2</plasmid>
    </source>
</reference>
<proteinExistence type="predicted"/>
<feature type="signal peptide" evidence="1">
    <location>
        <begin position="1"/>
        <end position="27"/>
    </location>
</feature>
<protein>
    <submittedName>
        <fullName evidence="2">Protein of uncharacterized function (DUF3558)</fullName>
    </submittedName>
</protein>
<dbReference type="PROSITE" id="PS51257">
    <property type="entry name" value="PROKAR_LIPOPROTEIN"/>
    <property type="match status" value="1"/>
</dbReference>
<accession>A0A0H5P3R5</accession>
<sequence length="187" mass="19782">MSMKQSWMASVAIIGMACTIASCGESADNAAVRVTTTALIPSYFDPCTDISPEFIAAHNFESPMPFGPGPAIGPSPGKGCYFVRREEYRIGIAVTSATLGTAAGWQKLTYQETVVGGRPAEIAGPQDGRARGDDWIESSSCVLHVQITGGMLIFYYKDYGFVPNPPHPCDAITAIATEVLAMLPPGS</sequence>
<keyword evidence="2" id="KW-0614">Plasmid</keyword>
<dbReference type="InterPro" id="IPR024520">
    <property type="entry name" value="DUF3558"/>
</dbReference>
<dbReference type="Pfam" id="PF12079">
    <property type="entry name" value="DUF3558"/>
    <property type="match status" value="1"/>
</dbReference>
<evidence type="ECO:0000256" key="1">
    <source>
        <dbReference type="SAM" id="SignalP"/>
    </source>
</evidence>
<dbReference type="RefSeq" id="WP_062954242.1">
    <property type="nucleotide sequence ID" value="NZ_CP031418.1"/>
</dbReference>
<keyword evidence="1" id="KW-0732">Signal</keyword>
<gene>
    <name evidence="2" type="ORF">ERS450000_04994</name>
</gene>
<geneLocation type="plasmid" evidence="2">
    <name>2</name>
</geneLocation>
<dbReference type="AlphaFoldDB" id="A0A0H5P3R5"/>
<dbReference type="KEGG" id="nfr:ERS450000_04994"/>
<organism evidence="2 3">
    <name type="scientific">Nocardia farcinica</name>
    <dbReference type="NCBI Taxonomy" id="37329"/>
    <lineage>
        <taxon>Bacteria</taxon>
        <taxon>Bacillati</taxon>
        <taxon>Actinomycetota</taxon>
        <taxon>Actinomycetes</taxon>
        <taxon>Mycobacteriales</taxon>
        <taxon>Nocardiaceae</taxon>
        <taxon>Nocardia</taxon>
    </lineage>
</organism>
<dbReference type="EMBL" id="LN868939">
    <property type="protein sequence ID" value="CRY82515.1"/>
    <property type="molecule type" value="Genomic_DNA"/>
</dbReference>
<dbReference type="Proteomes" id="UP000057820">
    <property type="component" value="Plasmid 2"/>
</dbReference>
<name>A0A0H5P3R5_NOCFR</name>
<evidence type="ECO:0000313" key="3">
    <source>
        <dbReference type="Proteomes" id="UP000057820"/>
    </source>
</evidence>
<feature type="chain" id="PRO_5038378023" evidence="1">
    <location>
        <begin position="28"/>
        <end position="187"/>
    </location>
</feature>
<evidence type="ECO:0000313" key="2">
    <source>
        <dbReference type="EMBL" id="CRY82515.1"/>
    </source>
</evidence>